<feature type="region of interest" description="Disordered" evidence="8">
    <location>
        <begin position="1"/>
        <end position="21"/>
    </location>
</feature>
<evidence type="ECO:0000256" key="3">
    <source>
        <dbReference type="ARBA" id="ARBA00022679"/>
    </source>
</evidence>
<evidence type="ECO:0000313" key="11">
    <source>
        <dbReference type="Proteomes" id="UP001479436"/>
    </source>
</evidence>
<dbReference type="EMBL" id="JASJQH010000279">
    <property type="protein sequence ID" value="KAK9765353.1"/>
    <property type="molecule type" value="Genomic_DNA"/>
</dbReference>
<dbReference type="SUPFAM" id="SSF56112">
    <property type="entry name" value="Protein kinase-like (PK-like)"/>
    <property type="match status" value="1"/>
</dbReference>
<keyword evidence="5 10" id="KW-0418">Kinase</keyword>
<comment type="caution">
    <text evidence="10">The sequence shown here is derived from an EMBL/GenBank/DDBJ whole genome shotgun (WGS) entry which is preliminary data.</text>
</comment>
<comment type="similarity">
    <text evidence="1">Belongs to the protein kinase superfamily. CAMK Ser/Thr protein kinase family. NIM1 subfamily.</text>
</comment>
<dbReference type="PANTHER" id="PTHR24346">
    <property type="entry name" value="MAP/MICROTUBULE AFFINITY-REGULATING KINASE"/>
    <property type="match status" value="1"/>
</dbReference>
<evidence type="ECO:0000259" key="9">
    <source>
        <dbReference type="PROSITE" id="PS50011"/>
    </source>
</evidence>
<dbReference type="InterPro" id="IPR017441">
    <property type="entry name" value="Protein_kinase_ATP_BS"/>
</dbReference>
<feature type="region of interest" description="Disordered" evidence="8">
    <location>
        <begin position="60"/>
        <end position="85"/>
    </location>
</feature>
<keyword evidence="3 10" id="KW-0808">Transferase</keyword>
<evidence type="ECO:0000256" key="8">
    <source>
        <dbReference type="SAM" id="MobiDB-lite"/>
    </source>
</evidence>
<dbReference type="PANTHER" id="PTHR24346:SF82">
    <property type="entry name" value="KP78A-RELATED"/>
    <property type="match status" value="1"/>
</dbReference>
<feature type="compositionally biased region" description="Low complexity" evidence="8">
    <location>
        <begin position="60"/>
        <end position="77"/>
    </location>
</feature>
<accession>A0ABR2WUZ2</accession>
<feature type="non-terminal residue" evidence="10">
    <location>
        <position position="557"/>
    </location>
</feature>
<evidence type="ECO:0000256" key="7">
    <source>
        <dbReference type="PROSITE-ProRule" id="PRU10141"/>
    </source>
</evidence>
<evidence type="ECO:0000313" key="10">
    <source>
        <dbReference type="EMBL" id="KAK9765353.1"/>
    </source>
</evidence>
<evidence type="ECO:0000256" key="2">
    <source>
        <dbReference type="ARBA" id="ARBA00022527"/>
    </source>
</evidence>
<dbReference type="PROSITE" id="PS00107">
    <property type="entry name" value="PROTEIN_KINASE_ATP"/>
    <property type="match status" value="1"/>
</dbReference>
<feature type="region of interest" description="Disordered" evidence="8">
    <location>
        <begin position="453"/>
        <end position="489"/>
    </location>
</feature>
<organism evidence="10 11">
    <name type="scientific">Basidiobolus ranarum</name>
    <dbReference type="NCBI Taxonomy" id="34480"/>
    <lineage>
        <taxon>Eukaryota</taxon>
        <taxon>Fungi</taxon>
        <taxon>Fungi incertae sedis</taxon>
        <taxon>Zoopagomycota</taxon>
        <taxon>Entomophthoromycotina</taxon>
        <taxon>Basidiobolomycetes</taxon>
        <taxon>Basidiobolales</taxon>
        <taxon>Basidiobolaceae</taxon>
        <taxon>Basidiobolus</taxon>
    </lineage>
</organism>
<dbReference type="InterPro" id="IPR000719">
    <property type="entry name" value="Prot_kinase_dom"/>
</dbReference>
<protein>
    <submittedName>
        <fullName evidence="10">Serine/threonine-protein kinase</fullName>
        <ecNumber evidence="10">2.7.11.1</ecNumber>
    </submittedName>
</protein>
<reference evidence="10 11" key="1">
    <citation type="submission" date="2023-04" db="EMBL/GenBank/DDBJ databases">
        <title>Genome of Basidiobolus ranarum AG-B5.</title>
        <authorList>
            <person name="Stajich J.E."/>
            <person name="Carter-House D."/>
            <person name="Gryganskyi A."/>
        </authorList>
    </citation>
    <scope>NUCLEOTIDE SEQUENCE [LARGE SCALE GENOMIC DNA]</scope>
    <source>
        <strain evidence="10 11">AG-B5</strain>
    </source>
</reference>
<dbReference type="Gene3D" id="1.10.510.10">
    <property type="entry name" value="Transferase(Phosphotransferase) domain 1"/>
    <property type="match status" value="1"/>
</dbReference>
<feature type="compositionally biased region" description="Polar residues" evidence="8">
    <location>
        <begin position="461"/>
        <end position="487"/>
    </location>
</feature>
<dbReference type="SMART" id="SM00220">
    <property type="entry name" value="S_TKc"/>
    <property type="match status" value="1"/>
</dbReference>
<dbReference type="PROSITE" id="PS50011">
    <property type="entry name" value="PROTEIN_KINASE_DOM"/>
    <property type="match status" value="1"/>
</dbReference>
<keyword evidence="6 7" id="KW-0067">ATP-binding</keyword>
<proteinExistence type="inferred from homology"/>
<gene>
    <name evidence="10" type="primary">KIN2_4</name>
    <name evidence="10" type="ORF">K7432_006374</name>
</gene>
<evidence type="ECO:0000256" key="4">
    <source>
        <dbReference type="ARBA" id="ARBA00022741"/>
    </source>
</evidence>
<evidence type="ECO:0000256" key="5">
    <source>
        <dbReference type="ARBA" id="ARBA00022777"/>
    </source>
</evidence>
<evidence type="ECO:0000256" key="6">
    <source>
        <dbReference type="ARBA" id="ARBA00022840"/>
    </source>
</evidence>
<feature type="binding site" evidence="7">
    <location>
        <position position="116"/>
    </location>
    <ligand>
        <name>ATP</name>
        <dbReference type="ChEBI" id="CHEBI:30616"/>
    </ligand>
</feature>
<dbReference type="InterPro" id="IPR011009">
    <property type="entry name" value="Kinase-like_dom_sf"/>
</dbReference>
<sequence length="557" mass="62217">MPHRRVFSDPIQDLSKQGNGHLAPLNERILHDSPIHEELPHYSPPDDAPITTHDQIVPEANSSSQAATQNSSTTQRTNKPRRSISNFQLTKTLGAGSMGKVKLGVHSLTGEKAAIKIIPHGLSDSSKRTPSTKDESKEIRVVREAAIMTLLNHPNIVKMKEVVIRPHHYYLIMEYVSGGQMLDYIISHGRLKEKHARKFIRQICSAIDYCHRNSIVHRDLKIENILIANDGSIKIIDFGLSNLFSPRSHLSTFCGSLYFAAPELLSAKAYTGPEVDIWSIGIVLYVLVCGKVPFDDQNQPALHAKIKRGHVDYPTWLSSDCKHLLSRILVTNPSDRASMAEILRHPWISKGYDGPPNNYLPQRSPLRLPLDMDVVKGMSGFEFGDESHIKEELEAIIGSDSYQNQTVQSSTFKLPRSFGGYLKKSITTEELSFSHPMVSIYYLVKEKIERQRMEQDKLGGSSLSPQAGTRSQPINIRQSSTSDSRNVGMSYDTGLDDVRRAATDYLHITASTDTAEGRYTKPTAPPTPPEPLVKHKRSQSTSGGDFRRIRQAIKSGR</sequence>
<dbReference type="GO" id="GO:0004674">
    <property type="term" value="F:protein serine/threonine kinase activity"/>
    <property type="evidence" value="ECO:0007669"/>
    <property type="project" value="UniProtKB-EC"/>
</dbReference>
<evidence type="ECO:0000256" key="1">
    <source>
        <dbReference type="ARBA" id="ARBA00010791"/>
    </source>
</evidence>
<dbReference type="Proteomes" id="UP001479436">
    <property type="component" value="Unassembled WGS sequence"/>
</dbReference>
<keyword evidence="2" id="KW-0723">Serine/threonine-protein kinase</keyword>
<keyword evidence="11" id="KW-1185">Reference proteome</keyword>
<dbReference type="EC" id="2.7.11.1" evidence="10"/>
<keyword evidence="4 7" id="KW-0547">Nucleotide-binding</keyword>
<name>A0ABR2WUZ2_9FUNG</name>
<feature type="domain" description="Protein kinase" evidence="9">
    <location>
        <begin position="87"/>
        <end position="348"/>
    </location>
</feature>
<dbReference type="Pfam" id="PF00069">
    <property type="entry name" value="Pkinase"/>
    <property type="match status" value="1"/>
</dbReference>
<dbReference type="PROSITE" id="PS00108">
    <property type="entry name" value="PROTEIN_KINASE_ST"/>
    <property type="match status" value="1"/>
</dbReference>
<dbReference type="InterPro" id="IPR008271">
    <property type="entry name" value="Ser/Thr_kinase_AS"/>
</dbReference>
<feature type="region of interest" description="Disordered" evidence="8">
    <location>
        <begin position="513"/>
        <end position="557"/>
    </location>
</feature>